<feature type="domain" description="HTH lacI-type" evidence="5">
    <location>
        <begin position="16"/>
        <end position="72"/>
    </location>
</feature>
<dbReference type="PANTHER" id="PTHR30146:SF148">
    <property type="entry name" value="HTH-TYPE TRANSCRIPTIONAL REPRESSOR PURR-RELATED"/>
    <property type="match status" value="1"/>
</dbReference>
<evidence type="ECO:0000313" key="7">
    <source>
        <dbReference type="Proteomes" id="UP001501490"/>
    </source>
</evidence>
<keyword evidence="4" id="KW-0804">Transcription</keyword>
<proteinExistence type="predicted"/>
<keyword evidence="2" id="KW-0805">Transcription regulation</keyword>
<accession>A0ABP6ZSY0</accession>
<dbReference type="Gene3D" id="1.10.260.40">
    <property type="entry name" value="lambda repressor-like DNA-binding domains"/>
    <property type="match status" value="1"/>
</dbReference>
<dbReference type="InterPro" id="IPR028082">
    <property type="entry name" value="Peripla_BP_I"/>
</dbReference>
<dbReference type="Proteomes" id="UP001501490">
    <property type="component" value="Unassembled WGS sequence"/>
</dbReference>
<evidence type="ECO:0000259" key="5">
    <source>
        <dbReference type="PROSITE" id="PS50932"/>
    </source>
</evidence>
<reference evidence="7" key="1">
    <citation type="journal article" date="2019" name="Int. J. Syst. Evol. Microbiol.">
        <title>The Global Catalogue of Microorganisms (GCM) 10K type strain sequencing project: providing services to taxonomists for standard genome sequencing and annotation.</title>
        <authorList>
            <consortium name="The Broad Institute Genomics Platform"/>
            <consortium name="The Broad Institute Genome Sequencing Center for Infectious Disease"/>
            <person name="Wu L."/>
            <person name="Ma J."/>
        </authorList>
    </citation>
    <scope>NUCLEOTIDE SEQUENCE [LARGE SCALE GENOMIC DNA]</scope>
    <source>
        <strain evidence="7">JCM 16929</strain>
    </source>
</reference>
<dbReference type="CDD" id="cd01392">
    <property type="entry name" value="HTH_LacI"/>
    <property type="match status" value="1"/>
</dbReference>
<dbReference type="SUPFAM" id="SSF53822">
    <property type="entry name" value="Periplasmic binding protein-like I"/>
    <property type="match status" value="1"/>
</dbReference>
<dbReference type="EMBL" id="BAABAB010000015">
    <property type="protein sequence ID" value="GAA3618967.1"/>
    <property type="molecule type" value="Genomic_DNA"/>
</dbReference>
<dbReference type="PANTHER" id="PTHR30146">
    <property type="entry name" value="LACI-RELATED TRANSCRIPTIONAL REPRESSOR"/>
    <property type="match status" value="1"/>
</dbReference>
<evidence type="ECO:0000256" key="4">
    <source>
        <dbReference type="ARBA" id="ARBA00023163"/>
    </source>
</evidence>
<dbReference type="Gene3D" id="3.40.50.2300">
    <property type="match status" value="2"/>
</dbReference>
<evidence type="ECO:0000256" key="3">
    <source>
        <dbReference type="ARBA" id="ARBA00023125"/>
    </source>
</evidence>
<evidence type="ECO:0000313" key="6">
    <source>
        <dbReference type="EMBL" id="GAA3618967.1"/>
    </source>
</evidence>
<dbReference type="Pfam" id="PF00356">
    <property type="entry name" value="LacI"/>
    <property type="match status" value="1"/>
</dbReference>
<evidence type="ECO:0000256" key="2">
    <source>
        <dbReference type="ARBA" id="ARBA00023015"/>
    </source>
</evidence>
<keyword evidence="1" id="KW-0678">Repressor</keyword>
<name>A0ABP6ZSY0_9ACTN</name>
<dbReference type="InterPro" id="IPR046335">
    <property type="entry name" value="LacI/GalR-like_sensor"/>
</dbReference>
<evidence type="ECO:0000256" key="1">
    <source>
        <dbReference type="ARBA" id="ARBA00022491"/>
    </source>
</evidence>
<keyword evidence="7" id="KW-1185">Reference proteome</keyword>
<dbReference type="GO" id="GO:0003677">
    <property type="term" value="F:DNA binding"/>
    <property type="evidence" value="ECO:0007669"/>
    <property type="project" value="UniProtKB-KW"/>
</dbReference>
<dbReference type="SMART" id="SM00354">
    <property type="entry name" value="HTH_LACI"/>
    <property type="match status" value="1"/>
</dbReference>
<sequence>MKDSDTSGSRRTDQGVRMADIARRVGVSRAAVSFVLNDRPDARISDETRERILQAASELGYRPNAGARALAARRSGLLGMVTEIVTSSFGPGAVRGAQDRAWGAGMFLMIAASEGRQELEVAAVERLLEQRVEGLIFASGPHEAVTVPPAAAEVPTVLLHCFDPDGALPAVIPDEQGGGYAATRRLLSAGHRRIGLVNVEAHSVAARGRLAGYTRALAEQGIAPDPELITHSPADSIGGWSAAVRLLDLPRPPTALFCCTDRMAMGAYDAIKERGLRIPDDVAVVGFDDQVIISAYLRPPLTTVALPFEEMGARAVEVLLARLAGQDVPDVTVVDCPLVERASV</sequence>
<comment type="caution">
    <text evidence="6">The sequence shown here is derived from an EMBL/GenBank/DDBJ whole genome shotgun (WGS) entry which is preliminary data.</text>
</comment>
<dbReference type="InterPro" id="IPR000843">
    <property type="entry name" value="HTH_LacI"/>
</dbReference>
<dbReference type="SUPFAM" id="SSF47413">
    <property type="entry name" value="lambda repressor-like DNA-binding domains"/>
    <property type="match status" value="1"/>
</dbReference>
<gene>
    <name evidence="6" type="ORF">GCM10022236_21550</name>
</gene>
<dbReference type="InterPro" id="IPR010982">
    <property type="entry name" value="Lambda_DNA-bd_dom_sf"/>
</dbReference>
<dbReference type="Pfam" id="PF13377">
    <property type="entry name" value="Peripla_BP_3"/>
    <property type="match status" value="1"/>
</dbReference>
<dbReference type="PROSITE" id="PS00356">
    <property type="entry name" value="HTH_LACI_1"/>
    <property type="match status" value="1"/>
</dbReference>
<dbReference type="CDD" id="cd06288">
    <property type="entry name" value="PBP1_sucrose_transcription_regulator"/>
    <property type="match status" value="1"/>
</dbReference>
<dbReference type="PROSITE" id="PS50932">
    <property type="entry name" value="HTH_LACI_2"/>
    <property type="match status" value="1"/>
</dbReference>
<organism evidence="6 7">
    <name type="scientific">Microlunatus ginsengisoli</name>
    <dbReference type="NCBI Taxonomy" id="363863"/>
    <lineage>
        <taxon>Bacteria</taxon>
        <taxon>Bacillati</taxon>
        <taxon>Actinomycetota</taxon>
        <taxon>Actinomycetes</taxon>
        <taxon>Propionibacteriales</taxon>
        <taxon>Propionibacteriaceae</taxon>
        <taxon>Microlunatus</taxon>
    </lineage>
</organism>
<protein>
    <submittedName>
        <fullName evidence="6">LacI family DNA-binding transcriptional regulator</fullName>
    </submittedName>
</protein>
<keyword evidence="3 6" id="KW-0238">DNA-binding</keyword>